<keyword evidence="6" id="KW-1185">Reference proteome</keyword>
<evidence type="ECO:0000256" key="1">
    <source>
        <dbReference type="ARBA" id="ARBA00005725"/>
    </source>
</evidence>
<dbReference type="Gene3D" id="3.90.25.10">
    <property type="entry name" value="UDP-galactose 4-epimerase, domain 1"/>
    <property type="match status" value="1"/>
</dbReference>
<gene>
    <name evidence="5" type="ORF">CMUS01_11917</name>
</gene>
<evidence type="ECO:0000256" key="2">
    <source>
        <dbReference type="ARBA" id="ARBA00022857"/>
    </source>
</evidence>
<dbReference type="SUPFAM" id="SSF51735">
    <property type="entry name" value="NAD(P)-binding Rossmann-fold domains"/>
    <property type="match status" value="1"/>
</dbReference>
<dbReference type="PANTHER" id="PTHR47706">
    <property type="entry name" value="NMRA-LIKE FAMILY PROTEIN"/>
    <property type="match status" value="1"/>
</dbReference>
<dbReference type="GO" id="GO:0016491">
    <property type="term" value="F:oxidoreductase activity"/>
    <property type="evidence" value="ECO:0007669"/>
    <property type="project" value="UniProtKB-KW"/>
</dbReference>
<proteinExistence type="inferred from homology"/>
<reference evidence="5" key="1">
    <citation type="journal article" date="2020" name="Phytopathology">
        <title>Genome Sequence Resources of Colletotrichum truncatum, C. plurivorum, C. musicola, and C. sojae: Four Species Pathogenic to Soybean (Glycine max).</title>
        <authorList>
            <person name="Rogerio F."/>
            <person name="Boufleur T.R."/>
            <person name="Ciampi-Guillardi M."/>
            <person name="Sukno S.A."/>
            <person name="Thon M.R."/>
            <person name="Massola Junior N.S."/>
            <person name="Baroncelli R."/>
        </authorList>
    </citation>
    <scope>NUCLEOTIDE SEQUENCE</scope>
    <source>
        <strain evidence="5">LFN0074</strain>
    </source>
</reference>
<feature type="domain" description="NmrA-like" evidence="4">
    <location>
        <begin position="3"/>
        <end position="299"/>
    </location>
</feature>
<sequence length="308" mass="34459">MGVVAVAGGTGGIGRTIVEQLQLEKKHEFIILTRKIPEKPFAGSASAIRVNYEDVASLTDLFEEKGVDTVISTIFFHSEAAFNAQMNLIRAAEKSSKTHRFIPSEFGAIKTAEFAKEEPFVLPWVRTAEYLKKSTLQYTRFVVGFLMDYWGMPHIQTHMDPYTWAIDVANYRAAIPGSGDDPISVTYSVDVARFISRSLDSQDWPEFSIVVGSDVTLNQLLQIVERIRGTKFQVQDDSVEDLRNNQATVLNEGDGVPRELIEITALFGRVAVSGRLKMPEEGRLNTIYPEIRPTDVEELLEKAWAGKI</sequence>
<dbReference type="OrthoDB" id="10000533at2759"/>
<accession>A0A8H6N3Q6</accession>
<dbReference type="AlphaFoldDB" id="A0A8H6N3Q6"/>
<dbReference type="InterPro" id="IPR051609">
    <property type="entry name" value="NmrA/Isoflavone_reductase-like"/>
</dbReference>
<dbReference type="InterPro" id="IPR036291">
    <property type="entry name" value="NAD(P)-bd_dom_sf"/>
</dbReference>
<dbReference type="EMBL" id="WIGM01000634">
    <property type="protein sequence ID" value="KAF6818418.1"/>
    <property type="molecule type" value="Genomic_DNA"/>
</dbReference>
<evidence type="ECO:0000259" key="4">
    <source>
        <dbReference type="Pfam" id="PF05368"/>
    </source>
</evidence>
<keyword evidence="2" id="KW-0521">NADP</keyword>
<dbReference type="InterPro" id="IPR008030">
    <property type="entry name" value="NmrA-like"/>
</dbReference>
<comment type="similarity">
    <text evidence="1">Belongs to the NmrA-type oxidoreductase family. Isoflavone reductase subfamily.</text>
</comment>
<keyword evidence="3" id="KW-0560">Oxidoreductase</keyword>
<evidence type="ECO:0000313" key="5">
    <source>
        <dbReference type="EMBL" id="KAF6818418.1"/>
    </source>
</evidence>
<dbReference type="Pfam" id="PF05368">
    <property type="entry name" value="NmrA"/>
    <property type="match status" value="1"/>
</dbReference>
<evidence type="ECO:0000313" key="6">
    <source>
        <dbReference type="Proteomes" id="UP000639643"/>
    </source>
</evidence>
<dbReference type="Proteomes" id="UP000639643">
    <property type="component" value="Unassembled WGS sequence"/>
</dbReference>
<comment type="caution">
    <text evidence="5">The sequence shown here is derived from an EMBL/GenBank/DDBJ whole genome shotgun (WGS) entry which is preliminary data.</text>
</comment>
<name>A0A8H6N3Q6_9PEZI</name>
<dbReference type="Gene3D" id="3.40.50.720">
    <property type="entry name" value="NAD(P)-binding Rossmann-like Domain"/>
    <property type="match status" value="1"/>
</dbReference>
<dbReference type="PANTHER" id="PTHR47706:SF4">
    <property type="entry name" value="NMRA-LIKE DOMAIN-CONTAINING PROTEIN"/>
    <property type="match status" value="1"/>
</dbReference>
<organism evidence="5 6">
    <name type="scientific">Colletotrichum musicola</name>
    <dbReference type="NCBI Taxonomy" id="2175873"/>
    <lineage>
        <taxon>Eukaryota</taxon>
        <taxon>Fungi</taxon>
        <taxon>Dikarya</taxon>
        <taxon>Ascomycota</taxon>
        <taxon>Pezizomycotina</taxon>
        <taxon>Sordariomycetes</taxon>
        <taxon>Hypocreomycetidae</taxon>
        <taxon>Glomerellales</taxon>
        <taxon>Glomerellaceae</taxon>
        <taxon>Colletotrichum</taxon>
        <taxon>Colletotrichum orchidearum species complex</taxon>
    </lineage>
</organism>
<evidence type="ECO:0000256" key="3">
    <source>
        <dbReference type="ARBA" id="ARBA00023002"/>
    </source>
</evidence>
<protein>
    <submittedName>
        <fullName evidence="5">NmrA-like family protein</fullName>
    </submittedName>
</protein>